<evidence type="ECO:0000313" key="2">
    <source>
        <dbReference type="Proteomes" id="UP000789525"/>
    </source>
</evidence>
<sequence>MNTDPVTNVKVSDFSVNSFALDLLHEYWDRHGGRPASSGRKYLSLSNLNRCQEGMPHHYNIGSGNHRRNGNSKDRDFILHDKNKVVSVTRRKSKNKCHDSDDTTTRGNLKNRGRVKDWRVNSKTRRDSARKNEREQIKFSDACNTNFYSRLDKKRDESNYNVKKDQENDCDLMAIDTDDGNKPQNHLRNNGVSFRGVDNLHTTRNRSNKDSDSDTTRNPGDVDNSDSDAKGENESASGKVPDKNSEIIAQIEKTMEILWDSIRFSGSSSDEEEDDCEEGSLDGKSYVLTNRRDEEDSWEGKVKSIDCIEKYTELDKLLVFITW</sequence>
<dbReference type="EMBL" id="CAJVPT010000478">
    <property type="protein sequence ID" value="CAG8445152.1"/>
    <property type="molecule type" value="Genomic_DNA"/>
</dbReference>
<evidence type="ECO:0000313" key="1">
    <source>
        <dbReference type="EMBL" id="CAG8445152.1"/>
    </source>
</evidence>
<gene>
    <name evidence="1" type="ORF">ACOLOM_LOCUS467</name>
</gene>
<accession>A0ACA9K0J2</accession>
<name>A0ACA9K0J2_9GLOM</name>
<dbReference type="Proteomes" id="UP000789525">
    <property type="component" value="Unassembled WGS sequence"/>
</dbReference>
<proteinExistence type="predicted"/>
<organism evidence="1 2">
    <name type="scientific">Acaulospora colombiana</name>
    <dbReference type="NCBI Taxonomy" id="27376"/>
    <lineage>
        <taxon>Eukaryota</taxon>
        <taxon>Fungi</taxon>
        <taxon>Fungi incertae sedis</taxon>
        <taxon>Mucoromycota</taxon>
        <taxon>Glomeromycotina</taxon>
        <taxon>Glomeromycetes</taxon>
        <taxon>Diversisporales</taxon>
        <taxon>Acaulosporaceae</taxon>
        <taxon>Acaulospora</taxon>
    </lineage>
</organism>
<protein>
    <submittedName>
        <fullName evidence="1">2010_t:CDS:1</fullName>
    </submittedName>
</protein>
<reference evidence="1" key="1">
    <citation type="submission" date="2021-06" db="EMBL/GenBank/DDBJ databases">
        <authorList>
            <person name="Kallberg Y."/>
            <person name="Tangrot J."/>
            <person name="Rosling A."/>
        </authorList>
    </citation>
    <scope>NUCLEOTIDE SEQUENCE</scope>
    <source>
        <strain evidence="1">CL356</strain>
    </source>
</reference>
<keyword evidence="2" id="KW-1185">Reference proteome</keyword>
<comment type="caution">
    <text evidence="1">The sequence shown here is derived from an EMBL/GenBank/DDBJ whole genome shotgun (WGS) entry which is preliminary data.</text>
</comment>